<dbReference type="SUPFAM" id="SSF47413">
    <property type="entry name" value="lambda repressor-like DNA-binding domains"/>
    <property type="match status" value="1"/>
</dbReference>
<dbReference type="PROSITE" id="PS50943">
    <property type="entry name" value="HTH_CROC1"/>
    <property type="match status" value="1"/>
</dbReference>
<dbReference type="Pfam" id="PF01381">
    <property type="entry name" value="HTH_3"/>
    <property type="match status" value="1"/>
</dbReference>
<dbReference type="RefSeq" id="WP_151968818.1">
    <property type="nucleotide sequence ID" value="NZ_AP019860.1"/>
</dbReference>
<dbReference type="SMART" id="SM00530">
    <property type="entry name" value="HTH_XRE"/>
    <property type="match status" value="1"/>
</dbReference>
<dbReference type="AlphaFoldDB" id="A0A5S9IPA1"/>
<dbReference type="CDD" id="cd00093">
    <property type="entry name" value="HTH_XRE"/>
    <property type="match status" value="1"/>
</dbReference>
<dbReference type="InterPro" id="IPR001387">
    <property type="entry name" value="Cro/C1-type_HTH"/>
</dbReference>
<organism evidence="2 3">
    <name type="scientific">Uabimicrobium amorphum</name>
    <dbReference type="NCBI Taxonomy" id="2596890"/>
    <lineage>
        <taxon>Bacteria</taxon>
        <taxon>Pseudomonadati</taxon>
        <taxon>Planctomycetota</taxon>
        <taxon>Candidatus Uabimicrobiia</taxon>
        <taxon>Candidatus Uabimicrobiales</taxon>
        <taxon>Candidatus Uabimicrobiaceae</taxon>
        <taxon>Candidatus Uabimicrobium</taxon>
    </lineage>
</organism>
<name>A0A5S9IPA1_UABAM</name>
<proteinExistence type="predicted"/>
<dbReference type="InterPro" id="IPR010982">
    <property type="entry name" value="Lambda_DNA-bd_dom_sf"/>
</dbReference>
<keyword evidence="3" id="KW-1185">Reference proteome</keyword>
<protein>
    <submittedName>
        <fullName evidence="2">Transcriptional regulator</fullName>
    </submittedName>
</protein>
<evidence type="ECO:0000259" key="1">
    <source>
        <dbReference type="PROSITE" id="PS50943"/>
    </source>
</evidence>
<dbReference type="Gene3D" id="1.10.260.40">
    <property type="entry name" value="lambda repressor-like DNA-binding domains"/>
    <property type="match status" value="1"/>
</dbReference>
<reference evidence="2 3" key="1">
    <citation type="submission" date="2019-08" db="EMBL/GenBank/DDBJ databases">
        <title>Complete genome sequence of Candidatus Uab amorphum.</title>
        <authorList>
            <person name="Shiratori T."/>
            <person name="Suzuki S."/>
            <person name="Kakizawa Y."/>
            <person name="Ishida K."/>
        </authorList>
    </citation>
    <scope>NUCLEOTIDE SEQUENCE [LARGE SCALE GENOMIC DNA]</scope>
    <source>
        <strain evidence="2 3">SRT547</strain>
    </source>
</reference>
<sequence>MDVGEIINTGMKRKGLSQRELAEQLDVSQPNVAKWVSGKMMPRADKLIEIIKILDLYDDFFPEKKLFKANETLENNKNENFLTYTNMDQIQKFLEQILEIKDLKDRIIELENKIEKQAT</sequence>
<evidence type="ECO:0000313" key="2">
    <source>
        <dbReference type="EMBL" id="BBM84680.1"/>
    </source>
</evidence>
<dbReference type="OrthoDB" id="7865033at2"/>
<dbReference type="Proteomes" id="UP000326354">
    <property type="component" value="Chromosome"/>
</dbReference>
<feature type="domain" description="HTH cro/C1-type" evidence="1">
    <location>
        <begin position="12"/>
        <end position="60"/>
    </location>
</feature>
<dbReference type="GO" id="GO:0003677">
    <property type="term" value="F:DNA binding"/>
    <property type="evidence" value="ECO:0007669"/>
    <property type="project" value="InterPro"/>
</dbReference>
<dbReference type="KEGG" id="uam:UABAM_03041"/>
<evidence type="ECO:0000313" key="3">
    <source>
        <dbReference type="Proteomes" id="UP000326354"/>
    </source>
</evidence>
<accession>A0A5S9IPA1</accession>
<gene>
    <name evidence="2" type="ORF">UABAM_03041</name>
</gene>
<dbReference type="EMBL" id="AP019860">
    <property type="protein sequence ID" value="BBM84680.1"/>
    <property type="molecule type" value="Genomic_DNA"/>
</dbReference>